<dbReference type="AlphaFoldDB" id="A0A0F9BL89"/>
<dbReference type="InterPro" id="IPR014777">
    <property type="entry name" value="4pyrrole_Mease_sub1"/>
</dbReference>
<dbReference type="PANTHER" id="PTHR46111">
    <property type="entry name" value="RIBOSOMAL RNA SMALL SUBUNIT METHYLTRANSFERASE I"/>
    <property type="match status" value="1"/>
</dbReference>
<organism evidence="2">
    <name type="scientific">marine sediment metagenome</name>
    <dbReference type="NCBI Taxonomy" id="412755"/>
    <lineage>
        <taxon>unclassified sequences</taxon>
        <taxon>metagenomes</taxon>
        <taxon>ecological metagenomes</taxon>
    </lineage>
</organism>
<reference evidence="2" key="1">
    <citation type="journal article" date="2015" name="Nature">
        <title>Complex archaea that bridge the gap between prokaryotes and eukaryotes.</title>
        <authorList>
            <person name="Spang A."/>
            <person name="Saw J.H."/>
            <person name="Jorgensen S.L."/>
            <person name="Zaremba-Niedzwiedzka K."/>
            <person name="Martijn J."/>
            <person name="Lind A.E."/>
            <person name="van Eijk R."/>
            <person name="Schleper C."/>
            <person name="Guy L."/>
            <person name="Ettema T.J."/>
        </authorList>
    </citation>
    <scope>NUCLEOTIDE SEQUENCE</scope>
</reference>
<dbReference type="Gene3D" id="3.40.1010.10">
    <property type="entry name" value="Cobalt-precorrin-4 Transmethylase, Domain 1"/>
    <property type="match status" value="1"/>
</dbReference>
<sequence length="71" mass="8503">MLYIISTPIGNLKDISFRAIEIFKSCDYILCEDTRTSKILFDRYQIKKRLISFHKFNEKKLESNILKDLKD</sequence>
<feature type="domain" description="Tetrapyrrole methylase" evidence="1">
    <location>
        <begin position="1"/>
        <end position="48"/>
    </location>
</feature>
<evidence type="ECO:0000259" key="1">
    <source>
        <dbReference type="Pfam" id="PF00590"/>
    </source>
</evidence>
<accession>A0A0F9BL89</accession>
<dbReference type="PANTHER" id="PTHR46111:SF1">
    <property type="entry name" value="RIBOSOMAL RNA SMALL SUBUNIT METHYLTRANSFERASE I"/>
    <property type="match status" value="1"/>
</dbReference>
<dbReference type="Pfam" id="PF00590">
    <property type="entry name" value="TP_methylase"/>
    <property type="match status" value="1"/>
</dbReference>
<dbReference type="GO" id="GO:0008168">
    <property type="term" value="F:methyltransferase activity"/>
    <property type="evidence" value="ECO:0007669"/>
    <property type="project" value="InterPro"/>
</dbReference>
<gene>
    <name evidence="2" type="ORF">LCGC14_2776000</name>
</gene>
<comment type="caution">
    <text evidence="2">The sequence shown here is derived from an EMBL/GenBank/DDBJ whole genome shotgun (WGS) entry which is preliminary data.</text>
</comment>
<protein>
    <recommendedName>
        <fullName evidence="1">Tetrapyrrole methylase domain-containing protein</fullName>
    </recommendedName>
</protein>
<dbReference type="InterPro" id="IPR035996">
    <property type="entry name" value="4pyrrol_Methylase_sf"/>
</dbReference>
<dbReference type="InterPro" id="IPR000878">
    <property type="entry name" value="4pyrrol_Mease"/>
</dbReference>
<dbReference type="SUPFAM" id="SSF53790">
    <property type="entry name" value="Tetrapyrrole methylase"/>
    <property type="match status" value="1"/>
</dbReference>
<name>A0A0F9BL89_9ZZZZ</name>
<evidence type="ECO:0000313" key="2">
    <source>
        <dbReference type="EMBL" id="KKK85166.1"/>
    </source>
</evidence>
<dbReference type="EMBL" id="LAZR01051436">
    <property type="protein sequence ID" value="KKK85166.1"/>
    <property type="molecule type" value="Genomic_DNA"/>
</dbReference>
<proteinExistence type="predicted"/>
<dbReference type="InterPro" id="IPR008189">
    <property type="entry name" value="rRNA_ssu_MeTfrase_I"/>
</dbReference>